<dbReference type="AlphaFoldDB" id="A0A395SN34"/>
<dbReference type="Proteomes" id="UP000266152">
    <property type="component" value="Unassembled WGS sequence"/>
</dbReference>
<reference evidence="2 3" key="1">
    <citation type="journal article" date="2018" name="PLoS Pathog.">
        <title>Evolution of structural diversity of trichothecenes, a family of toxins produced by plant pathogenic and entomopathogenic fungi.</title>
        <authorList>
            <person name="Proctor R.H."/>
            <person name="McCormick S.P."/>
            <person name="Kim H.S."/>
            <person name="Cardoza R.E."/>
            <person name="Stanley A.M."/>
            <person name="Lindo L."/>
            <person name="Kelly A."/>
            <person name="Brown D.W."/>
            <person name="Lee T."/>
            <person name="Vaughan M.M."/>
            <person name="Alexander N.J."/>
            <person name="Busman M."/>
            <person name="Gutierrez S."/>
        </authorList>
    </citation>
    <scope>NUCLEOTIDE SEQUENCE [LARGE SCALE GENOMIC DNA]</scope>
    <source>
        <strain evidence="2 3">NRRL 3299</strain>
    </source>
</reference>
<dbReference type="PANTHER" id="PTHR42103:SF2">
    <property type="entry name" value="AB HYDROLASE-1 DOMAIN-CONTAINING PROTEIN"/>
    <property type="match status" value="1"/>
</dbReference>
<accession>A0A395SN34</accession>
<dbReference type="EMBL" id="PXOF01000023">
    <property type="protein sequence ID" value="RGP73851.1"/>
    <property type="molecule type" value="Genomic_DNA"/>
</dbReference>
<feature type="region of interest" description="Disordered" evidence="1">
    <location>
        <begin position="272"/>
        <end position="301"/>
    </location>
</feature>
<dbReference type="SUPFAM" id="SSF53474">
    <property type="entry name" value="alpha/beta-Hydrolases"/>
    <property type="match status" value="1"/>
</dbReference>
<name>A0A395SN34_FUSSP</name>
<organism evidence="2 3">
    <name type="scientific">Fusarium sporotrichioides</name>
    <dbReference type="NCBI Taxonomy" id="5514"/>
    <lineage>
        <taxon>Eukaryota</taxon>
        <taxon>Fungi</taxon>
        <taxon>Dikarya</taxon>
        <taxon>Ascomycota</taxon>
        <taxon>Pezizomycotina</taxon>
        <taxon>Sordariomycetes</taxon>
        <taxon>Hypocreomycetidae</taxon>
        <taxon>Hypocreales</taxon>
        <taxon>Nectriaceae</taxon>
        <taxon>Fusarium</taxon>
    </lineage>
</organism>
<feature type="region of interest" description="Disordered" evidence="1">
    <location>
        <begin position="214"/>
        <end position="255"/>
    </location>
</feature>
<keyword evidence="3" id="KW-1185">Reference proteome</keyword>
<evidence type="ECO:0000313" key="2">
    <source>
        <dbReference type="EMBL" id="RGP73851.1"/>
    </source>
</evidence>
<proteinExistence type="predicted"/>
<dbReference type="STRING" id="5514.A0A395SN34"/>
<evidence type="ECO:0008006" key="4">
    <source>
        <dbReference type="Google" id="ProtNLM"/>
    </source>
</evidence>
<dbReference type="Gene3D" id="3.40.50.1820">
    <property type="entry name" value="alpha/beta hydrolase"/>
    <property type="match status" value="1"/>
</dbReference>
<evidence type="ECO:0000313" key="3">
    <source>
        <dbReference type="Proteomes" id="UP000266152"/>
    </source>
</evidence>
<dbReference type="PANTHER" id="PTHR42103">
    <property type="entry name" value="ALPHA/BETA-HYDROLASES SUPERFAMILY PROTEIN"/>
    <property type="match status" value="1"/>
</dbReference>
<comment type="caution">
    <text evidence="2">The sequence shown here is derived from an EMBL/GenBank/DDBJ whole genome shotgun (WGS) entry which is preliminary data.</text>
</comment>
<gene>
    <name evidence="2" type="ORF">FSPOR_1545</name>
</gene>
<protein>
    <recommendedName>
        <fullName evidence="4">Prolyl oligopeptidase</fullName>
    </recommendedName>
</protein>
<evidence type="ECO:0000256" key="1">
    <source>
        <dbReference type="SAM" id="MobiDB-lite"/>
    </source>
</evidence>
<dbReference type="InterPro" id="IPR029058">
    <property type="entry name" value="AB_hydrolase_fold"/>
</dbReference>
<sequence>MLPEPTITLTFPSINDGTPLDCRIYHPLSLAANPEAPTWLKHAAVVAHPYAPMGGCYDDPVVGVAAAQLLRKGFLVATFNFRCRGAHGSAGRTSWTSKPERDDYATVVAFVLHYVHYLDPFKPHLESALQSEPSTPTSSDIPISLDTAITLVPRVRPVLLMGGYSYGAFVTTRIPPLDAILQPFISPIAGSDAAEVRLRAEHLAEQQNVILSSTRSAMMEGSARGRSKRGVRVGGDESGSRSPRRSHSSARRSFSLDDERFRRGVHDFIAKARVGRHSRNVSQTSPPGLPEQPQPGESLPRIKDLTIPRPAYLMISPPQGIVMHALTLSILPSALTKHKDPHDAAAEEKLIRNPSLVIFGDEDGFTAVSRFRSWTARLREKTDSGFRGVEIETAGHFWIEEGVLNQLRDVVGRFAIEVLAG</sequence>